<dbReference type="Gene3D" id="3.40.50.150">
    <property type="entry name" value="Vaccinia Virus protein VP39"/>
    <property type="match status" value="1"/>
</dbReference>
<sequence length="258" mass="26982">MFQATGASYDAFMGRYSAALAPKFIATLALKPGQRALDVGCGPGALTAALVVALGASAVSACDPSPGFVAECAARNPGVDVHQGRAEAIPFPDAHFDVAATQLVLHFVGDSQAASSELHRVVRPGGMIGACVWDADHGMEMLGAFWDAALEFDPDVHDTIRTLRLGRPGEIAALFAAAGLTDITETTIEVRSTYRDFDEVWAGFQAGIGPAGAYCTTLPTRQQTLLRDRMYTQLGAPTGTVTLAAVARSVTATRPSDI</sequence>
<reference evidence="2 3" key="1">
    <citation type="submission" date="2020-10" db="EMBL/GenBank/DDBJ databases">
        <title>Connecting structure to function with the recovery of over 1000 high-quality activated sludge metagenome-assembled genomes encoding full-length rRNA genes using long-read sequencing.</title>
        <authorList>
            <person name="Singleton C.M."/>
            <person name="Petriglieri F."/>
            <person name="Kristensen J.M."/>
            <person name="Kirkegaard R.H."/>
            <person name="Michaelsen T.Y."/>
            <person name="Andersen M.H."/>
            <person name="Karst S.M."/>
            <person name="Dueholm M.S."/>
            <person name="Nielsen P.H."/>
            <person name="Albertsen M."/>
        </authorList>
    </citation>
    <scope>NUCLEOTIDE SEQUENCE [LARGE SCALE GENOMIC DNA]</scope>
    <source>
        <strain evidence="2">Lyne_18-Q3-R50-59_MAXAC.006</strain>
    </source>
</reference>
<feature type="domain" description="Methyltransferase type 11" evidence="1">
    <location>
        <begin position="37"/>
        <end position="128"/>
    </location>
</feature>
<dbReference type="Pfam" id="PF08241">
    <property type="entry name" value="Methyltransf_11"/>
    <property type="match status" value="1"/>
</dbReference>
<dbReference type="GO" id="GO:0032259">
    <property type="term" value="P:methylation"/>
    <property type="evidence" value="ECO:0007669"/>
    <property type="project" value="UniProtKB-KW"/>
</dbReference>
<proteinExistence type="predicted"/>
<comment type="caution">
    <text evidence="2">The sequence shown here is derived from an EMBL/GenBank/DDBJ whole genome shotgun (WGS) entry which is preliminary data.</text>
</comment>
<evidence type="ECO:0000313" key="2">
    <source>
        <dbReference type="EMBL" id="MBK9297568.1"/>
    </source>
</evidence>
<evidence type="ECO:0000259" key="1">
    <source>
        <dbReference type="Pfam" id="PF08241"/>
    </source>
</evidence>
<dbReference type="PANTHER" id="PTHR42912:SF95">
    <property type="entry name" value="METHYLTRANSFERASE TYPE 11 DOMAIN-CONTAINING PROTEIN"/>
    <property type="match status" value="1"/>
</dbReference>
<protein>
    <submittedName>
        <fullName evidence="2">Methyltransferase domain-containing protein</fullName>
    </submittedName>
</protein>
<dbReference type="CDD" id="cd02440">
    <property type="entry name" value="AdoMet_MTases"/>
    <property type="match status" value="1"/>
</dbReference>
<dbReference type="InterPro" id="IPR013216">
    <property type="entry name" value="Methyltransf_11"/>
</dbReference>
<dbReference type="GO" id="GO:0008757">
    <property type="term" value="F:S-adenosylmethionine-dependent methyltransferase activity"/>
    <property type="evidence" value="ECO:0007669"/>
    <property type="project" value="InterPro"/>
</dbReference>
<gene>
    <name evidence="2" type="ORF">IPN02_12195</name>
</gene>
<dbReference type="InterPro" id="IPR029063">
    <property type="entry name" value="SAM-dependent_MTases_sf"/>
</dbReference>
<evidence type="ECO:0000313" key="3">
    <source>
        <dbReference type="Proteomes" id="UP000727993"/>
    </source>
</evidence>
<keyword evidence="2" id="KW-0808">Transferase</keyword>
<keyword evidence="2" id="KW-0489">Methyltransferase</keyword>
<organism evidence="2 3">
    <name type="scientific">Candidatus Neomicrothrix subdominans</name>
    <dbReference type="NCBI Taxonomy" id="2954438"/>
    <lineage>
        <taxon>Bacteria</taxon>
        <taxon>Bacillati</taxon>
        <taxon>Actinomycetota</taxon>
        <taxon>Acidimicrobiia</taxon>
        <taxon>Acidimicrobiales</taxon>
        <taxon>Microthrixaceae</taxon>
        <taxon>Candidatus Neomicrothrix</taxon>
    </lineage>
</organism>
<accession>A0A936TDN7</accession>
<dbReference type="Proteomes" id="UP000727993">
    <property type="component" value="Unassembled WGS sequence"/>
</dbReference>
<dbReference type="SUPFAM" id="SSF53335">
    <property type="entry name" value="S-adenosyl-L-methionine-dependent methyltransferases"/>
    <property type="match status" value="1"/>
</dbReference>
<dbReference type="AlphaFoldDB" id="A0A936TDN7"/>
<dbReference type="EMBL" id="JADJZA010000007">
    <property type="protein sequence ID" value="MBK9297568.1"/>
    <property type="molecule type" value="Genomic_DNA"/>
</dbReference>
<dbReference type="PANTHER" id="PTHR42912">
    <property type="entry name" value="METHYLTRANSFERASE"/>
    <property type="match status" value="1"/>
</dbReference>
<name>A0A936TDN7_9ACTN</name>
<dbReference type="InterPro" id="IPR050508">
    <property type="entry name" value="Methyltransf_Superfamily"/>
</dbReference>